<keyword evidence="4 10" id="KW-0863">Zinc-finger</keyword>
<dbReference type="OrthoDB" id="6077919at2759"/>
<dbReference type="SMART" id="SM00868">
    <property type="entry name" value="zf-AD"/>
    <property type="match status" value="1"/>
</dbReference>
<reference evidence="14" key="2">
    <citation type="submission" date="2025-04" db="UniProtKB">
        <authorList>
            <consortium name="RefSeq"/>
        </authorList>
    </citation>
    <scope>IDENTIFICATION</scope>
    <source>
        <strain evidence="14">Aabys</strain>
    </source>
</reference>
<dbReference type="InterPro" id="IPR050888">
    <property type="entry name" value="ZnF_C2H2-type_TF"/>
</dbReference>
<dbReference type="GO" id="GO:0008270">
    <property type="term" value="F:zinc ion binding"/>
    <property type="evidence" value="ECO:0007669"/>
    <property type="project" value="UniProtKB-KW"/>
</dbReference>
<dbReference type="VEuPathDB" id="VectorBase:MDOA012549"/>
<evidence type="ECO:0000256" key="2">
    <source>
        <dbReference type="ARBA" id="ARBA00022723"/>
    </source>
</evidence>
<feature type="domain" description="C2H2-type" evidence="11">
    <location>
        <begin position="409"/>
        <end position="438"/>
    </location>
</feature>
<dbReference type="Proteomes" id="UP001652621">
    <property type="component" value="Unplaced"/>
</dbReference>
<dbReference type="InterPro" id="IPR013087">
    <property type="entry name" value="Znf_C2H2_type"/>
</dbReference>
<evidence type="ECO:0000256" key="5">
    <source>
        <dbReference type="ARBA" id="ARBA00022833"/>
    </source>
</evidence>
<keyword evidence="3" id="KW-0677">Repeat</keyword>
<sequence>MAKEVGCLCCTNSTSRLIKLTDKANVPGAEEKSYKDILYEMAVGIIENIGECDEFRLPNEACRKCLRQLKQSYSFLLQVKASHEYFLELYCPAVDCKETYDTNNLLETLIEIPGNIVPETESLVEHKKEVKEEEDTFEPQELELDQIIEFSCNDQSITEDIETFAESGDERQANLSSTEESDVQSLDEIDMLHEPIAVRCEICQKIYQDKQALYIHKRYTHMPDEEKTPCTLCSYKTSRPSALKVHMKLKHSTQCSFTCNLCERSYTRRDDLTRHIKRVHTNTIVTSPKPIRNEEYFLCPHCGQSYSSKKMLDSHLFTHSVERPHPCGICDKTFKRIKDMKTHQLIHSDAKPFQCSSCGKSFKRSDKLKIHMRVHSELRPYKCQECEKTFKYPSVLRTHMHMHTGQTPYSCKTCGAAFSLRTSLNNHCLKNGHVKLTKAK</sequence>
<evidence type="ECO:0000256" key="7">
    <source>
        <dbReference type="ARBA" id="ARBA00023125"/>
    </source>
</evidence>
<dbReference type="GeneID" id="101890796"/>
<evidence type="ECO:0000313" key="12">
    <source>
        <dbReference type="EnsemblMetazoa" id="MDOA012549-PB"/>
    </source>
</evidence>
<feature type="domain" description="C2H2-type" evidence="11">
    <location>
        <begin position="353"/>
        <end position="380"/>
    </location>
</feature>
<dbReference type="PROSITE" id="PS00028">
    <property type="entry name" value="ZINC_FINGER_C2H2_1"/>
    <property type="match status" value="7"/>
</dbReference>
<protein>
    <submittedName>
        <fullName evidence="14">Zinc finger protein 271</fullName>
    </submittedName>
</protein>
<dbReference type="VEuPathDB" id="VectorBase:MDOMA2_003261"/>
<dbReference type="AlphaFoldDB" id="A0A1I8N838"/>
<feature type="domain" description="C2H2-type" evidence="11">
    <location>
        <begin position="297"/>
        <end position="324"/>
    </location>
</feature>
<dbReference type="EnsemblMetazoa" id="MDOA012549-RB">
    <property type="protein sequence ID" value="MDOA012549-PB"/>
    <property type="gene ID" value="MDOA012549"/>
</dbReference>
<evidence type="ECO:0000256" key="10">
    <source>
        <dbReference type="PROSITE-ProRule" id="PRU00042"/>
    </source>
</evidence>
<feature type="domain" description="C2H2-type" evidence="11">
    <location>
        <begin position="325"/>
        <end position="352"/>
    </location>
</feature>
<dbReference type="RefSeq" id="XP_011295688.1">
    <property type="nucleotide sequence ID" value="XM_011297386.2"/>
</dbReference>
<dbReference type="Pfam" id="PF00096">
    <property type="entry name" value="zf-C2H2"/>
    <property type="match status" value="4"/>
</dbReference>
<dbReference type="InterPro" id="IPR012934">
    <property type="entry name" value="Znf_AD"/>
</dbReference>
<evidence type="ECO:0000256" key="3">
    <source>
        <dbReference type="ARBA" id="ARBA00022737"/>
    </source>
</evidence>
<evidence type="ECO:0000256" key="9">
    <source>
        <dbReference type="ARBA" id="ARBA00023242"/>
    </source>
</evidence>
<dbReference type="PROSITE" id="PS50157">
    <property type="entry name" value="ZINC_FINGER_C2H2_2"/>
    <property type="match status" value="7"/>
</dbReference>
<keyword evidence="8" id="KW-0804">Transcription</keyword>
<evidence type="ECO:0000313" key="14">
    <source>
        <dbReference type="RefSeq" id="XP_011295688.1"/>
    </source>
</evidence>
<dbReference type="InterPro" id="IPR036236">
    <property type="entry name" value="Znf_C2H2_sf"/>
</dbReference>
<dbReference type="SMART" id="SM00355">
    <property type="entry name" value="ZnF_C2H2"/>
    <property type="match status" value="8"/>
</dbReference>
<feature type="domain" description="C2H2-type" evidence="11">
    <location>
        <begin position="381"/>
        <end position="408"/>
    </location>
</feature>
<keyword evidence="5" id="KW-0862">Zinc</keyword>
<dbReference type="FunFam" id="3.30.160.60:FF:000100">
    <property type="entry name" value="Zinc finger 45-like"/>
    <property type="match status" value="1"/>
</dbReference>
<dbReference type="SUPFAM" id="SSF57667">
    <property type="entry name" value="beta-beta-alpha zinc fingers"/>
    <property type="match status" value="4"/>
</dbReference>
<feature type="domain" description="C2H2-type" evidence="11">
    <location>
        <begin position="257"/>
        <end position="282"/>
    </location>
</feature>
<keyword evidence="2" id="KW-0479">Metal-binding</keyword>
<dbReference type="FunFam" id="3.30.160.60:FF:000303">
    <property type="entry name" value="Zinc finger protein 41"/>
    <property type="match status" value="1"/>
</dbReference>
<organism evidence="12">
    <name type="scientific">Musca domestica</name>
    <name type="common">House fly</name>
    <dbReference type="NCBI Taxonomy" id="7370"/>
    <lineage>
        <taxon>Eukaryota</taxon>
        <taxon>Metazoa</taxon>
        <taxon>Ecdysozoa</taxon>
        <taxon>Arthropoda</taxon>
        <taxon>Hexapoda</taxon>
        <taxon>Insecta</taxon>
        <taxon>Pterygota</taxon>
        <taxon>Neoptera</taxon>
        <taxon>Endopterygota</taxon>
        <taxon>Diptera</taxon>
        <taxon>Brachycera</taxon>
        <taxon>Muscomorpha</taxon>
        <taxon>Muscoidea</taxon>
        <taxon>Muscidae</taxon>
        <taxon>Musca</taxon>
    </lineage>
</organism>
<keyword evidence="6" id="KW-0805">Transcription regulation</keyword>
<evidence type="ECO:0000256" key="6">
    <source>
        <dbReference type="ARBA" id="ARBA00023015"/>
    </source>
</evidence>
<feature type="domain" description="C2H2-type" evidence="11">
    <location>
        <begin position="198"/>
        <end position="226"/>
    </location>
</feature>
<keyword evidence="9" id="KW-0539">Nucleus</keyword>
<accession>A0A1I8N838</accession>
<dbReference type="eggNOG" id="KOG1721">
    <property type="taxonomic scope" value="Eukaryota"/>
</dbReference>
<evidence type="ECO:0000256" key="1">
    <source>
        <dbReference type="ARBA" id="ARBA00004123"/>
    </source>
</evidence>
<dbReference type="Gene3D" id="3.30.160.60">
    <property type="entry name" value="Classic Zinc Finger"/>
    <property type="match status" value="6"/>
</dbReference>
<proteinExistence type="predicted"/>
<keyword evidence="7" id="KW-0238">DNA-binding</keyword>
<dbReference type="Pfam" id="PF13894">
    <property type="entry name" value="zf-C2H2_4"/>
    <property type="match status" value="1"/>
</dbReference>
<evidence type="ECO:0000256" key="8">
    <source>
        <dbReference type="ARBA" id="ARBA00023163"/>
    </source>
</evidence>
<dbReference type="PANTHER" id="PTHR24406">
    <property type="entry name" value="TRANSCRIPTIONAL REPRESSOR CTCFL-RELATED"/>
    <property type="match status" value="1"/>
</dbReference>
<gene>
    <name evidence="12" type="primary">101890796</name>
    <name evidence="14" type="synonym">LOC101890796</name>
</gene>
<reference evidence="12" key="1">
    <citation type="submission" date="2020-05" db="UniProtKB">
        <authorList>
            <consortium name="EnsemblMetazoa"/>
        </authorList>
    </citation>
    <scope>IDENTIFICATION</scope>
    <source>
        <strain evidence="12">Aabys</strain>
    </source>
</reference>
<dbReference type="FunFam" id="3.30.160.60:FF:000213">
    <property type="entry name" value="Zinc finger protein 624"/>
    <property type="match status" value="1"/>
</dbReference>
<keyword evidence="13" id="KW-1185">Reference proteome</keyword>
<comment type="subcellular location">
    <subcellularLocation>
        <location evidence="1">Nucleus</location>
    </subcellularLocation>
</comment>
<dbReference type="GO" id="GO:1990837">
    <property type="term" value="F:sequence-specific double-stranded DNA binding"/>
    <property type="evidence" value="ECO:0007669"/>
    <property type="project" value="UniProtKB-ARBA"/>
</dbReference>
<dbReference type="KEGG" id="mde:101890796"/>
<evidence type="ECO:0000259" key="11">
    <source>
        <dbReference type="PROSITE" id="PS50157"/>
    </source>
</evidence>
<name>A0A1I8N838_MUSDO</name>
<evidence type="ECO:0000256" key="4">
    <source>
        <dbReference type="ARBA" id="ARBA00022771"/>
    </source>
</evidence>
<evidence type="ECO:0000313" key="13">
    <source>
        <dbReference type="Proteomes" id="UP001652621"/>
    </source>
</evidence>
<dbReference type="GO" id="GO:0005634">
    <property type="term" value="C:nucleus"/>
    <property type="evidence" value="ECO:0007669"/>
    <property type="project" value="UniProtKB-SubCell"/>
</dbReference>